<gene>
    <name evidence="2" type="primary">LOC122143120</name>
</gene>
<name>A0A9Q9XXN8_CYPCA</name>
<dbReference type="RefSeq" id="XP_042609903.1">
    <property type="nucleotide sequence ID" value="XM_042753969.1"/>
</dbReference>
<evidence type="ECO:0000313" key="2">
    <source>
        <dbReference type="RefSeq" id="XP_042609903.1"/>
    </source>
</evidence>
<reference evidence="2" key="1">
    <citation type="submission" date="2025-08" db="UniProtKB">
        <authorList>
            <consortium name="RefSeq"/>
        </authorList>
    </citation>
    <scope>IDENTIFICATION</scope>
    <source>
        <tissue evidence="2">Muscle</tissue>
    </source>
</reference>
<dbReference type="GeneID" id="122143120"/>
<dbReference type="PANTHER" id="PTHR46704">
    <property type="entry name" value="CXC DOMAIN-CONTAINING PROTEIN-RELATED"/>
    <property type="match status" value="1"/>
</dbReference>
<proteinExistence type="predicted"/>
<dbReference type="OrthoDB" id="8943726at2759"/>
<dbReference type="KEGG" id="ccar:122143120"/>
<dbReference type="InterPro" id="IPR033467">
    <property type="entry name" value="Tesmin/TSO1-like_CXC"/>
</dbReference>
<accession>A0A9Q9XXN8</accession>
<evidence type="ECO:0000259" key="1">
    <source>
        <dbReference type="SMART" id="SM01114"/>
    </source>
</evidence>
<dbReference type="PANTHER" id="PTHR46704:SF1">
    <property type="entry name" value="TELOMERE LENGTH REGULATION PROTEIN TEL2 HOMOLOG"/>
    <property type="match status" value="1"/>
</dbReference>
<dbReference type="SMART" id="SM01114">
    <property type="entry name" value="CXC"/>
    <property type="match status" value="1"/>
</dbReference>
<organism evidence="2">
    <name type="scientific">Cyprinus carpio</name>
    <name type="common">Common carp</name>
    <dbReference type="NCBI Taxonomy" id="7962"/>
    <lineage>
        <taxon>Eukaryota</taxon>
        <taxon>Metazoa</taxon>
        <taxon>Chordata</taxon>
        <taxon>Craniata</taxon>
        <taxon>Vertebrata</taxon>
        <taxon>Euteleostomi</taxon>
        <taxon>Actinopterygii</taxon>
        <taxon>Neopterygii</taxon>
        <taxon>Teleostei</taxon>
        <taxon>Ostariophysi</taxon>
        <taxon>Cypriniformes</taxon>
        <taxon>Cyprinidae</taxon>
        <taxon>Cyprininae</taxon>
        <taxon>Cyprinus</taxon>
    </lineage>
</organism>
<dbReference type="Proteomes" id="UP001155660">
    <property type="component" value="Unplaced"/>
</dbReference>
<protein>
    <submittedName>
        <fullName evidence="2">Uncharacterized protein LOC122143120</fullName>
    </submittedName>
</protein>
<feature type="domain" description="Tesmin/TSO1-like CXC" evidence="1">
    <location>
        <begin position="304"/>
        <end position="344"/>
    </location>
</feature>
<dbReference type="AlphaFoldDB" id="A0A9Q9XXN8"/>
<sequence length="349" mass="39185">MYLISKELQSNVLKNLYRLLGHRPVRREIVNDSVPLPADWSSFMALEENKADLAQLLSKHLIEYSPEYEPVVVVSGGFAEVTTVKSSDPELEISSLSADHEEADTRLILHCIQAPMDTIVVSVNDTDVLLLLLVHHDRIGCTHLYMKAGTSKDPKYFPVHDIRKLLSDDQVDTLLAFHAITGCDSVSQFKQHHTNLTGLGKGPLTEDIVNSTEKFICKMYGVPEVDTCNKARVKLFCKGRPQVPPTSDAVKFHIMRSHYQATIWNQAHLPHPDLPPVDEMGWMHKEGQLVPQLMSLPPMPKACREFTSCGCTKGCLSQCCSCRKSRMECIDACNCRKPDNTYQNKIQGK</sequence>